<dbReference type="PANTHER" id="PTHR47572:SF5">
    <property type="entry name" value="BLR2277 PROTEIN"/>
    <property type="match status" value="1"/>
</dbReference>
<accession>A0ABP7JEJ0</accession>
<organism evidence="2 3">
    <name type="scientific">Amycolatopsis tucumanensis</name>
    <dbReference type="NCBI Taxonomy" id="401106"/>
    <lineage>
        <taxon>Bacteria</taxon>
        <taxon>Bacillati</taxon>
        <taxon>Actinomycetota</taxon>
        <taxon>Actinomycetes</taxon>
        <taxon>Pseudonocardiales</taxon>
        <taxon>Pseudonocardiaceae</taxon>
        <taxon>Amycolatopsis</taxon>
    </lineage>
</organism>
<gene>
    <name evidence="2" type="ORF">GCM10022380_70830</name>
</gene>
<dbReference type="EMBL" id="BAABCM010000013">
    <property type="protein sequence ID" value="GAA3842479.1"/>
    <property type="molecule type" value="Genomic_DNA"/>
</dbReference>
<dbReference type="InterPro" id="IPR011042">
    <property type="entry name" value="6-blade_b-propeller_TolB-like"/>
</dbReference>
<evidence type="ECO:0000313" key="3">
    <source>
        <dbReference type="Proteomes" id="UP001501624"/>
    </source>
</evidence>
<reference evidence="3" key="1">
    <citation type="journal article" date="2019" name="Int. J. Syst. Evol. Microbiol.">
        <title>The Global Catalogue of Microorganisms (GCM) 10K type strain sequencing project: providing services to taxonomists for standard genome sequencing and annotation.</title>
        <authorList>
            <consortium name="The Broad Institute Genomics Platform"/>
            <consortium name="The Broad Institute Genome Sequencing Center for Infectious Disease"/>
            <person name="Wu L."/>
            <person name="Ma J."/>
        </authorList>
    </citation>
    <scope>NUCLEOTIDE SEQUENCE [LARGE SCALE GENOMIC DNA]</scope>
    <source>
        <strain evidence="3">JCM 17017</strain>
    </source>
</reference>
<dbReference type="RefSeq" id="WP_237336851.1">
    <property type="nucleotide sequence ID" value="NZ_BAABCM010000013.1"/>
</dbReference>
<evidence type="ECO:0000259" key="1">
    <source>
        <dbReference type="Pfam" id="PF08450"/>
    </source>
</evidence>
<dbReference type="PRINTS" id="PR01790">
    <property type="entry name" value="SMP30FAMILY"/>
</dbReference>
<dbReference type="PANTHER" id="PTHR47572">
    <property type="entry name" value="LIPOPROTEIN-RELATED"/>
    <property type="match status" value="1"/>
</dbReference>
<dbReference type="InterPro" id="IPR051262">
    <property type="entry name" value="SMP-30/CGR1_Lactonase"/>
</dbReference>
<keyword evidence="3" id="KW-1185">Reference proteome</keyword>
<proteinExistence type="predicted"/>
<dbReference type="Pfam" id="PF08450">
    <property type="entry name" value="SGL"/>
    <property type="match status" value="1"/>
</dbReference>
<protein>
    <submittedName>
        <fullName evidence="2">SMP-30/gluconolactonase/LRE family protein</fullName>
    </submittedName>
</protein>
<dbReference type="InterPro" id="IPR013658">
    <property type="entry name" value="SGL"/>
</dbReference>
<dbReference type="InterPro" id="IPR005511">
    <property type="entry name" value="SMP-30"/>
</dbReference>
<evidence type="ECO:0000313" key="2">
    <source>
        <dbReference type="EMBL" id="GAA3842479.1"/>
    </source>
</evidence>
<name>A0ABP7JEJ0_9PSEU</name>
<dbReference type="Proteomes" id="UP001501624">
    <property type="component" value="Unassembled WGS sequence"/>
</dbReference>
<dbReference type="Gene3D" id="2.120.10.30">
    <property type="entry name" value="TolB, C-terminal domain"/>
    <property type="match status" value="1"/>
</dbReference>
<sequence>MKEIVSGLRFPEGPVALDDGSVLVVEVERGTVSRVWPDGTVTVVADCGGGPNGAAIGPDGAVYVCNNGGFTWHRRDGLTMPGGQPPDYRGGSVQRVSWDGSVTVLYESVDGRPLRGPNDLVFDAHGGFYFTDLGKQRERDSDRGGLYYARADGSLVEEIAYGFTGLNGVGLSPDGSRVYAAETVTGRVWFWNVDGPGRISRARGEVRGPAGGVRGPAGATLLHGFGGYQLLDSLAVDSAGNICVATIMTGGISVLSPSGELLDVVRPPEPDPFVTNICFGGPDLRTVYITASGTGKLWAADWPRPGLRLNYAGAAPR</sequence>
<comment type="caution">
    <text evidence="2">The sequence shown here is derived from an EMBL/GenBank/DDBJ whole genome shotgun (WGS) entry which is preliminary data.</text>
</comment>
<feature type="domain" description="SMP-30/Gluconolactonase/LRE-like region" evidence="1">
    <location>
        <begin position="10"/>
        <end position="292"/>
    </location>
</feature>
<dbReference type="SUPFAM" id="SSF63829">
    <property type="entry name" value="Calcium-dependent phosphotriesterase"/>
    <property type="match status" value="1"/>
</dbReference>